<gene>
    <name evidence="1" type="ORF">PARMNEM_LOCUS2148</name>
</gene>
<evidence type="ECO:0000313" key="1">
    <source>
        <dbReference type="EMBL" id="CAK1580326.1"/>
    </source>
</evidence>
<keyword evidence="2" id="KW-1185">Reference proteome</keyword>
<dbReference type="AlphaFoldDB" id="A0AAV1KB44"/>
<accession>A0AAV1KB44</accession>
<name>A0AAV1KB44_9NEOP</name>
<comment type="caution">
    <text evidence="1">The sequence shown here is derived from an EMBL/GenBank/DDBJ whole genome shotgun (WGS) entry which is preliminary data.</text>
</comment>
<dbReference type="Proteomes" id="UP001314205">
    <property type="component" value="Unassembled WGS sequence"/>
</dbReference>
<proteinExistence type="predicted"/>
<reference evidence="1 2" key="1">
    <citation type="submission" date="2023-11" db="EMBL/GenBank/DDBJ databases">
        <authorList>
            <person name="Hedman E."/>
            <person name="Englund M."/>
            <person name="Stromberg M."/>
            <person name="Nyberg Akerstrom W."/>
            <person name="Nylinder S."/>
            <person name="Jareborg N."/>
            <person name="Kallberg Y."/>
            <person name="Kronander E."/>
        </authorList>
    </citation>
    <scope>NUCLEOTIDE SEQUENCE [LARGE SCALE GENOMIC DNA]</scope>
</reference>
<organism evidence="1 2">
    <name type="scientific">Parnassius mnemosyne</name>
    <name type="common">clouded apollo</name>
    <dbReference type="NCBI Taxonomy" id="213953"/>
    <lineage>
        <taxon>Eukaryota</taxon>
        <taxon>Metazoa</taxon>
        <taxon>Ecdysozoa</taxon>
        <taxon>Arthropoda</taxon>
        <taxon>Hexapoda</taxon>
        <taxon>Insecta</taxon>
        <taxon>Pterygota</taxon>
        <taxon>Neoptera</taxon>
        <taxon>Endopterygota</taxon>
        <taxon>Lepidoptera</taxon>
        <taxon>Glossata</taxon>
        <taxon>Ditrysia</taxon>
        <taxon>Papilionoidea</taxon>
        <taxon>Papilionidae</taxon>
        <taxon>Parnassiinae</taxon>
        <taxon>Parnassini</taxon>
        <taxon>Parnassius</taxon>
        <taxon>Driopa</taxon>
    </lineage>
</organism>
<evidence type="ECO:0000313" key="2">
    <source>
        <dbReference type="Proteomes" id="UP001314205"/>
    </source>
</evidence>
<protein>
    <submittedName>
        <fullName evidence="1">Uncharacterized protein</fullName>
    </submittedName>
</protein>
<dbReference type="EMBL" id="CAVLGL010000013">
    <property type="protein sequence ID" value="CAK1580326.1"/>
    <property type="molecule type" value="Genomic_DNA"/>
</dbReference>
<sequence length="157" mass="17276">MDFCTSRSTFSYFTESEILLNEMPPFSGALEELSVEMPSDDNSPITIFTVKLQNATHSTTNVDSELHINSDQFNKTIPATSKAESEKDYDIIMESEQPDLTTNVDSNKDSIPGDLLVVEPPCPHPRPITHCSEPEIQHCTPTKSTLSGVLGVSTVPF</sequence>